<dbReference type="SMART" id="SM00487">
    <property type="entry name" value="DEXDc"/>
    <property type="match status" value="1"/>
</dbReference>
<dbReference type="AlphaFoldDB" id="A0A6A6D6R2"/>
<keyword evidence="10" id="KW-1185">Reference proteome</keyword>
<feature type="domain" description="Helicase C-terminal" evidence="8">
    <location>
        <begin position="181"/>
        <end position="328"/>
    </location>
</feature>
<organism evidence="9 10">
    <name type="scientific">Zopfia rhizophila CBS 207.26</name>
    <dbReference type="NCBI Taxonomy" id="1314779"/>
    <lineage>
        <taxon>Eukaryota</taxon>
        <taxon>Fungi</taxon>
        <taxon>Dikarya</taxon>
        <taxon>Ascomycota</taxon>
        <taxon>Pezizomycotina</taxon>
        <taxon>Dothideomycetes</taxon>
        <taxon>Dothideomycetes incertae sedis</taxon>
        <taxon>Zopfiaceae</taxon>
        <taxon>Zopfia</taxon>
    </lineage>
</organism>
<dbReference type="PANTHER" id="PTHR13710">
    <property type="entry name" value="DNA HELICASE RECQ FAMILY MEMBER"/>
    <property type="match status" value="1"/>
</dbReference>
<proteinExistence type="inferred from homology"/>
<dbReference type="EMBL" id="ML994771">
    <property type="protein sequence ID" value="KAF2174793.1"/>
    <property type="molecule type" value="Genomic_DNA"/>
</dbReference>
<reference evidence="9" key="1">
    <citation type="journal article" date="2020" name="Stud. Mycol.">
        <title>101 Dothideomycetes genomes: a test case for predicting lifestyles and emergence of pathogens.</title>
        <authorList>
            <person name="Haridas S."/>
            <person name="Albert R."/>
            <person name="Binder M."/>
            <person name="Bloem J."/>
            <person name="Labutti K."/>
            <person name="Salamov A."/>
            <person name="Andreopoulos B."/>
            <person name="Baker S."/>
            <person name="Barry K."/>
            <person name="Bills G."/>
            <person name="Bluhm B."/>
            <person name="Cannon C."/>
            <person name="Castanera R."/>
            <person name="Culley D."/>
            <person name="Daum C."/>
            <person name="Ezra D."/>
            <person name="Gonzalez J."/>
            <person name="Henrissat B."/>
            <person name="Kuo A."/>
            <person name="Liang C."/>
            <person name="Lipzen A."/>
            <person name="Lutzoni F."/>
            <person name="Magnuson J."/>
            <person name="Mondo S."/>
            <person name="Nolan M."/>
            <person name="Ohm R."/>
            <person name="Pangilinan J."/>
            <person name="Park H.-J."/>
            <person name="Ramirez L."/>
            <person name="Alfaro M."/>
            <person name="Sun H."/>
            <person name="Tritt A."/>
            <person name="Yoshinaga Y."/>
            <person name="Zwiers L.-H."/>
            <person name="Turgeon B."/>
            <person name="Goodwin S."/>
            <person name="Spatafora J."/>
            <person name="Crous P."/>
            <person name="Grigoriev I."/>
        </authorList>
    </citation>
    <scope>NUCLEOTIDE SEQUENCE</scope>
    <source>
        <strain evidence="9">CBS 207.26</strain>
    </source>
</reference>
<dbReference type="Pfam" id="PF00270">
    <property type="entry name" value="DEAD"/>
    <property type="match status" value="1"/>
</dbReference>
<evidence type="ECO:0000313" key="9">
    <source>
        <dbReference type="EMBL" id="KAF2174793.1"/>
    </source>
</evidence>
<dbReference type="Pfam" id="PF00271">
    <property type="entry name" value="Helicase_C"/>
    <property type="match status" value="1"/>
</dbReference>
<dbReference type="SUPFAM" id="SSF52540">
    <property type="entry name" value="P-loop containing nucleoside triphosphate hydrolases"/>
    <property type="match status" value="1"/>
</dbReference>
<evidence type="ECO:0000259" key="8">
    <source>
        <dbReference type="PROSITE" id="PS51194"/>
    </source>
</evidence>
<dbReference type="InterPro" id="IPR027417">
    <property type="entry name" value="P-loop_NTPase"/>
</dbReference>
<evidence type="ECO:0000256" key="2">
    <source>
        <dbReference type="ARBA" id="ARBA00022741"/>
    </source>
</evidence>
<dbReference type="InterPro" id="IPR001650">
    <property type="entry name" value="Helicase_C-like"/>
</dbReference>
<dbReference type="SMART" id="SM00490">
    <property type="entry name" value="HELICc"/>
    <property type="match status" value="1"/>
</dbReference>
<evidence type="ECO:0000313" key="10">
    <source>
        <dbReference type="Proteomes" id="UP000800200"/>
    </source>
</evidence>
<sequence>MQQKSPIVVIMGTGAGKSMAFMLPASCSTGVTIVIVPLTSLRGNLKDRCDEVGIECVEWESRKPHEWASVILVTPESAVSDGFGNFINRQRAMGRLDRIVIDECHVVLDSTGGWRTRMLALRDLVKAETQLVYLTATMRPKEEGEFIRLMGLPPKEMCQWFRGVTTRKNVEYQVQMYNREEEDEVLSKLVEEKKRQYPMPGQIIVYCDMVEKAVRFATMLKCVCYHRQVGSGSEKSELVRQLTEGRQQVFTATNALGLGVDAPTIRVVIHVGVVRKLRDYAQESGRAGRDGLKSEAIILRGVAPRGKNGVAPGGKSCVDLPLWGRKCACPWGRGAEHETPNPINSQQRKKEEATSSRARLPPGASSVAVA</sequence>
<dbReference type="GO" id="GO:0005524">
    <property type="term" value="F:ATP binding"/>
    <property type="evidence" value="ECO:0007669"/>
    <property type="project" value="UniProtKB-KW"/>
</dbReference>
<dbReference type="PANTHER" id="PTHR13710:SF154">
    <property type="entry name" value="RECQ HELICASE, PUTATIVE (AFU_ORTHOLOGUE AFUA_6G14720)-RELATED"/>
    <property type="match status" value="1"/>
</dbReference>
<name>A0A6A6D6R2_9PEZI</name>
<dbReference type="InterPro" id="IPR011545">
    <property type="entry name" value="DEAD/DEAH_box_helicase_dom"/>
</dbReference>
<dbReference type="PROSITE" id="PS51192">
    <property type="entry name" value="HELICASE_ATP_BIND_1"/>
    <property type="match status" value="1"/>
</dbReference>
<comment type="similarity">
    <text evidence="1">Belongs to the helicase family. RecQ subfamily.</text>
</comment>
<dbReference type="OrthoDB" id="3925403at2759"/>
<protein>
    <recommendedName>
        <fullName evidence="5">DNA 3'-5' helicase</fullName>
        <ecNumber evidence="5">5.6.2.4</ecNumber>
    </recommendedName>
</protein>
<dbReference type="Gene3D" id="3.40.50.300">
    <property type="entry name" value="P-loop containing nucleotide triphosphate hydrolases"/>
    <property type="match status" value="2"/>
</dbReference>
<dbReference type="GO" id="GO:0043138">
    <property type="term" value="F:3'-5' DNA helicase activity"/>
    <property type="evidence" value="ECO:0007669"/>
    <property type="project" value="UniProtKB-EC"/>
</dbReference>
<dbReference type="EC" id="5.6.2.4" evidence="5"/>
<dbReference type="GO" id="GO:0016787">
    <property type="term" value="F:hydrolase activity"/>
    <property type="evidence" value="ECO:0007669"/>
    <property type="project" value="UniProtKB-KW"/>
</dbReference>
<dbReference type="Proteomes" id="UP000800200">
    <property type="component" value="Unassembled WGS sequence"/>
</dbReference>
<dbReference type="PROSITE" id="PS51194">
    <property type="entry name" value="HELICASE_CTER"/>
    <property type="match status" value="1"/>
</dbReference>
<evidence type="ECO:0000256" key="3">
    <source>
        <dbReference type="ARBA" id="ARBA00022840"/>
    </source>
</evidence>
<dbReference type="GO" id="GO:0003676">
    <property type="term" value="F:nucleic acid binding"/>
    <property type="evidence" value="ECO:0007669"/>
    <property type="project" value="InterPro"/>
</dbReference>
<evidence type="ECO:0000256" key="5">
    <source>
        <dbReference type="ARBA" id="ARBA00034808"/>
    </source>
</evidence>
<keyword evidence="2" id="KW-0547">Nucleotide-binding</keyword>
<evidence type="ECO:0000256" key="1">
    <source>
        <dbReference type="ARBA" id="ARBA00005446"/>
    </source>
</evidence>
<evidence type="ECO:0000256" key="4">
    <source>
        <dbReference type="ARBA" id="ARBA00034617"/>
    </source>
</evidence>
<dbReference type="GO" id="GO:0000724">
    <property type="term" value="P:double-strand break repair via homologous recombination"/>
    <property type="evidence" value="ECO:0007669"/>
    <property type="project" value="TreeGrafter"/>
</dbReference>
<keyword evidence="9" id="KW-0378">Hydrolase</keyword>
<comment type="catalytic activity">
    <reaction evidence="4">
        <text>Couples ATP hydrolysis with the unwinding of duplex DNA by translocating in the 3'-5' direction.</text>
        <dbReference type="EC" id="5.6.2.4"/>
    </reaction>
</comment>
<dbReference type="InterPro" id="IPR014001">
    <property type="entry name" value="Helicase_ATP-bd"/>
</dbReference>
<accession>A0A6A6D6R2</accession>
<evidence type="ECO:0000259" key="7">
    <source>
        <dbReference type="PROSITE" id="PS51192"/>
    </source>
</evidence>
<feature type="domain" description="Helicase ATP-binding" evidence="7">
    <location>
        <begin position="1"/>
        <end position="156"/>
    </location>
</feature>
<keyword evidence="3" id="KW-0067">ATP-binding</keyword>
<dbReference type="GO" id="GO:0005694">
    <property type="term" value="C:chromosome"/>
    <property type="evidence" value="ECO:0007669"/>
    <property type="project" value="TreeGrafter"/>
</dbReference>
<evidence type="ECO:0000256" key="6">
    <source>
        <dbReference type="SAM" id="MobiDB-lite"/>
    </source>
</evidence>
<feature type="region of interest" description="Disordered" evidence="6">
    <location>
        <begin position="335"/>
        <end position="370"/>
    </location>
</feature>
<dbReference type="GO" id="GO:0005737">
    <property type="term" value="C:cytoplasm"/>
    <property type="evidence" value="ECO:0007669"/>
    <property type="project" value="TreeGrafter"/>
</dbReference>
<gene>
    <name evidence="9" type="ORF">K469DRAFT_770351</name>
</gene>
<dbReference type="GO" id="GO:0009378">
    <property type="term" value="F:four-way junction helicase activity"/>
    <property type="evidence" value="ECO:0007669"/>
    <property type="project" value="TreeGrafter"/>
</dbReference>